<evidence type="ECO:0000256" key="1">
    <source>
        <dbReference type="RuleBase" id="RU004003"/>
    </source>
</evidence>
<proteinExistence type="inferred from homology"/>
<gene>
    <name evidence="3" type="primary">mshL</name>
    <name evidence="3" type="ORF">ENJ63_00840</name>
</gene>
<dbReference type="GO" id="GO:0009306">
    <property type="term" value="P:protein secretion"/>
    <property type="evidence" value="ECO:0007669"/>
    <property type="project" value="InterPro"/>
</dbReference>
<name>A0A7V2SV78_9BACT</name>
<dbReference type="PANTHER" id="PTHR30332">
    <property type="entry name" value="PROBABLE GENERAL SECRETION PATHWAY PROTEIN D"/>
    <property type="match status" value="1"/>
</dbReference>
<accession>A0A7V2SV78</accession>
<dbReference type="PANTHER" id="PTHR30332:SF17">
    <property type="entry name" value="TYPE IV PILIATION SYSTEM PROTEIN DR_0774-RELATED"/>
    <property type="match status" value="1"/>
</dbReference>
<comment type="similarity">
    <text evidence="1">Belongs to the bacterial secretin family.</text>
</comment>
<dbReference type="NCBIfam" id="TIGR02519">
    <property type="entry name" value="pilus_MshL"/>
    <property type="match status" value="1"/>
</dbReference>
<reference evidence="3" key="1">
    <citation type="journal article" date="2020" name="mSystems">
        <title>Genome- and Community-Level Interaction Insights into Carbon Utilization and Element Cycling Functions of Hydrothermarchaeota in Hydrothermal Sediment.</title>
        <authorList>
            <person name="Zhou Z."/>
            <person name="Liu Y."/>
            <person name="Xu W."/>
            <person name="Pan J."/>
            <person name="Luo Z.H."/>
            <person name="Li M."/>
        </authorList>
    </citation>
    <scope>NUCLEOTIDE SEQUENCE [LARGE SCALE GENOMIC DNA]</scope>
    <source>
        <strain evidence="3">HyVt-503</strain>
    </source>
</reference>
<evidence type="ECO:0000259" key="2">
    <source>
        <dbReference type="Pfam" id="PF00263"/>
    </source>
</evidence>
<dbReference type="PRINTS" id="PR00811">
    <property type="entry name" value="BCTERIALGSPD"/>
</dbReference>
<dbReference type="Pfam" id="PF00263">
    <property type="entry name" value="Secretin"/>
    <property type="match status" value="1"/>
</dbReference>
<dbReference type="InterPro" id="IPR004846">
    <property type="entry name" value="T2SS/T3SS_dom"/>
</dbReference>
<dbReference type="InterPro" id="IPR013358">
    <property type="entry name" value="Pilus_biogenesis_MshL"/>
</dbReference>
<dbReference type="EMBL" id="DRND01000074">
    <property type="protein sequence ID" value="HFC46411.1"/>
    <property type="molecule type" value="Genomic_DNA"/>
</dbReference>
<dbReference type="InterPro" id="IPR050810">
    <property type="entry name" value="Bact_Secretion_Sys_Channel"/>
</dbReference>
<dbReference type="Proteomes" id="UP000885797">
    <property type="component" value="Unassembled WGS sequence"/>
</dbReference>
<evidence type="ECO:0000313" key="3">
    <source>
        <dbReference type="EMBL" id="HFC46411.1"/>
    </source>
</evidence>
<protein>
    <submittedName>
        <fullName evidence="3">Pilus (MSHA type) biogenesis protein MshL</fullName>
    </submittedName>
</protein>
<feature type="domain" description="Type II/III secretion system secretin-like" evidence="2">
    <location>
        <begin position="402"/>
        <end position="580"/>
    </location>
</feature>
<organism evidence="3">
    <name type="scientific">Dissulfuribacter thermophilus</name>
    <dbReference type="NCBI Taxonomy" id="1156395"/>
    <lineage>
        <taxon>Bacteria</taxon>
        <taxon>Pseudomonadati</taxon>
        <taxon>Thermodesulfobacteriota</taxon>
        <taxon>Dissulfuribacteria</taxon>
        <taxon>Dissulfuribacterales</taxon>
        <taxon>Dissulfuribacteraceae</taxon>
        <taxon>Dissulfuribacter</taxon>
    </lineage>
</organism>
<comment type="caution">
    <text evidence="3">The sequence shown here is derived from an EMBL/GenBank/DDBJ whole genome shotgun (WGS) entry which is preliminary data.</text>
</comment>
<dbReference type="InterPro" id="IPR001775">
    <property type="entry name" value="GspD/PilQ"/>
</dbReference>
<dbReference type="AlphaFoldDB" id="A0A7V2SV78"/>
<dbReference type="GO" id="GO:0015627">
    <property type="term" value="C:type II protein secretion system complex"/>
    <property type="evidence" value="ECO:0007669"/>
    <property type="project" value="TreeGrafter"/>
</dbReference>
<sequence>MMLFYGCAAPVQQGSSDDISKEVAQEIAKTPPTNQVGEREVTRARPLSSKGEHFIIPQVEWTPSFKVKEVDIKETSRGLPELKVGADMSSEGGPVPLKEVLKKLVEIKGFSLSFASDVDQEAPVEVHIKADEDFWEALDNLLRQQDYFYRVKENTIIVGYKDTERFYIPAPFLNGNYRSSVGGDLLGSTDAAQGMVRGTVSLEHDGTQLDIWHTISMNLDKILNLATTQAPLVTSRDVSRQREMQIREACRRQYPSRPAQQALCVDRALAAEGISRSSNAQQRGAATVRSTRSHEGFFYTIDKPLGIITVTAPHSMLRQVESYINTLKHELAKQVIIEAKIIEVRLERTHSLGVDWTNLLKDSRFNFNVVFGENGAIYPTDGIKFISRVTMADKTFDLFLNALNEYGKVKVLSNPKLSLLNGQPAMLTVGESVRYIDSVESTVDSETGIITYTVDTKSILSGLGFSVVAQIADDDEVVLQLTPVTSQLQEPIEYRSFGSRGAESEVGLPRVNLREMSTMAKVKDGEFLIIGGLINEIKGTTESKVPIIGDIPLIGNAFKNMREYTNKRELIILLRPRIVKHLASNM</sequence>